<proteinExistence type="predicted"/>
<dbReference type="CDD" id="cd02947">
    <property type="entry name" value="TRX_family"/>
    <property type="match status" value="1"/>
</dbReference>
<dbReference type="InterPro" id="IPR013766">
    <property type="entry name" value="Thioredoxin_domain"/>
</dbReference>
<dbReference type="Proteomes" id="UP000689195">
    <property type="component" value="Unassembled WGS sequence"/>
</dbReference>
<comment type="caution">
    <text evidence="2">The sequence shown here is derived from an EMBL/GenBank/DDBJ whole genome shotgun (WGS) entry which is preliminary data.</text>
</comment>
<dbReference type="Pfam" id="PF00085">
    <property type="entry name" value="Thioredoxin"/>
    <property type="match status" value="1"/>
</dbReference>
<evidence type="ECO:0000313" key="2">
    <source>
        <dbReference type="EMBL" id="CAD8144286.1"/>
    </source>
</evidence>
<name>A0A8S1SYA4_9CILI</name>
<organism evidence="2 3">
    <name type="scientific">Paramecium pentaurelia</name>
    <dbReference type="NCBI Taxonomy" id="43138"/>
    <lineage>
        <taxon>Eukaryota</taxon>
        <taxon>Sar</taxon>
        <taxon>Alveolata</taxon>
        <taxon>Ciliophora</taxon>
        <taxon>Intramacronucleata</taxon>
        <taxon>Oligohymenophorea</taxon>
        <taxon>Peniculida</taxon>
        <taxon>Parameciidae</taxon>
        <taxon>Paramecium</taxon>
    </lineage>
</organism>
<dbReference type="AlphaFoldDB" id="A0A8S1SYA4"/>
<dbReference type="Pfam" id="PF14561">
    <property type="entry name" value="TPR_20"/>
    <property type="match status" value="1"/>
</dbReference>
<dbReference type="PANTHER" id="PTHR45663:SF11">
    <property type="entry name" value="GEO12009P1"/>
    <property type="match status" value="1"/>
</dbReference>
<keyword evidence="3" id="KW-1185">Reference proteome</keyword>
<dbReference type="OrthoDB" id="2121326at2759"/>
<feature type="domain" description="Thioredoxin" evidence="1">
    <location>
        <begin position="63"/>
        <end position="148"/>
    </location>
</feature>
<dbReference type="GO" id="GO:0015035">
    <property type="term" value="F:protein-disulfide reductase activity"/>
    <property type="evidence" value="ECO:0007669"/>
    <property type="project" value="TreeGrafter"/>
</dbReference>
<accession>A0A8S1SYA4</accession>
<gene>
    <name evidence="2" type="ORF">PPENT_87.1.T0130152</name>
</gene>
<protein>
    <recommendedName>
        <fullName evidence="1">Thioredoxin domain-containing protein</fullName>
    </recommendedName>
</protein>
<dbReference type="EMBL" id="CAJJDO010000013">
    <property type="protein sequence ID" value="CAD8144286.1"/>
    <property type="molecule type" value="Genomic_DNA"/>
</dbReference>
<sequence length="356" mass="42022">MIRKLFRTPIFKSLKFYAPALYMFSQQNQDPKFSEEIMNKLKNQAQQFYDNIVVDNKLQHVDVIDTDHFNQLVQESNQKIIIVYCFAQWSLECKEFKEVLTKNMEKYSDVSTIINIDIDKHPNLITQLQINSVPFAGVVYNNQFVDGYFKNGKFDRFMSIVEQISRILRGENIEEMILEQMSGLFQSRNYQGLLTLTKEALARENIKKEHPKYLLFQALAYVLMEDSNKIQETLDLFDKQYKDDLEDMNTKQLYQLVQDQFQMIKDLQSLTPEIKRILERLNDNPQDKDLYFDLALEAINAKNYELAIKTLLNIVKMDKNWADKKAQKKLIELFTQLGNQHNLVIEGRKQLGKLLN</sequence>
<dbReference type="GO" id="GO:0005737">
    <property type="term" value="C:cytoplasm"/>
    <property type="evidence" value="ECO:0007669"/>
    <property type="project" value="TreeGrafter"/>
</dbReference>
<dbReference type="PANTHER" id="PTHR45663">
    <property type="entry name" value="GEO12009P1"/>
    <property type="match status" value="1"/>
</dbReference>
<reference evidence="2" key="1">
    <citation type="submission" date="2021-01" db="EMBL/GenBank/DDBJ databases">
        <authorList>
            <consortium name="Genoscope - CEA"/>
            <person name="William W."/>
        </authorList>
    </citation>
    <scope>NUCLEOTIDE SEQUENCE</scope>
</reference>
<evidence type="ECO:0000313" key="3">
    <source>
        <dbReference type="Proteomes" id="UP000689195"/>
    </source>
</evidence>
<evidence type="ECO:0000259" key="1">
    <source>
        <dbReference type="Pfam" id="PF00085"/>
    </source>
</evidence>